<dbReference type="EMBL" id="CP053921">
    <property type="protein sequence ID" value="QKG72230.1"/>
    <property type="molecule type" value="Genomic_DNA"/>
</dbReference>
<dbReference type="RefSeq" id="WP_173215294.1">
    <property type="nucleotide sequence ID" value="NZ_CP053921.1"/>
</dbReference>
<reference evidence="8 9" key="1">
    <citation type="submission" date="2020-05" db="EMBL/GenBank/DDBJ databases">
        <title>Erythrobacter mangrovi sp. nov., isolated from rhizosphere soil of mangrove plant (Kandelia candel).</title>
        <authorList>
            <person name="Ye Y.H."/>
        </authorList>
    </citation>
    <scope>NUCLEOTIDE SEQUENCE [LARGE SCALE GENOMIC DNA]</scope>
    <source>
        <strain evidence="8 9">EB310</strain>
    </source>
</reference>
<evidence type="ECO:0000256" key="3">
    <source>
        <dbReference type="ARBA" id="ARBA00023237"/>
    </source>
</evidence>
<gene>
    <name evidence="8" type="ORF">HQR01_13115</name>
</gene>
<evidence type="ECO:0000256" key="2">
    <source>
        <dbReference type="ARBA" id="ARBA00023136"/>
    </source>
</evidence>
<dbReference type="InterPro" id="IPR006665">
    <property type="entry name" value="OmpA-like"/>
</dbReference>
<evidence type="ECO:0000256" key="6">
    <source>
        <dbReference type="SAM" id="SignalP"/>
    </source>
</evidence>
<evidence type="ECO:0000313" key="8">
    <source>
        <dbReference type="EMBL" id="QKG72230.1"/>
    </source>
</evidence>
<keyword evidence="6" id="KW-0732">Signal</keyword>
<sequence length="233" mass="25060">MVHQRVLAGLTTIAVGLAATPALAQDDWSGMDLSTLKGQVQQRYDEALALTLDGATINANDPRYIWASEAKVQCGIALGYLKSSTRDPVSLSKCATAYERMKKVPRPPVVAPPPPPPARVCNRELPGLIFFEFDSATPGQDATQIIEYVTENAGPCNWRSFTVVGHTDRSGSNAYNLGLSQRRADAVASLMTARGIPQGAIATSAEGEENPRVPTADGVRELQNRRVEIQVSE</sequence>
<dbReference type="Proteomes" id="UP000504693">
    <property type="component" value="Chromosome"/>
</dbReference>
<accession>A0A7D3XCC1</accession>
<keyword evidence="2 4" id="KW-0472">Membrane</keyword>
<dbReference type="PRINTS" id="PR01021">
    <property type="entry name" value="OMPADOMAIN"/>
</dbReference>
<feature type="compositionally biased region" description="Basic and acidic residues" evidence="5">
    <location>
        <begin position="218"/>
        <end position="233"/>
    </location>
</feature>
<name>A0A7D3XCC1_9SPHN</name>
<evidence type="ECO:0000256" key="1">
    <source>
        <dbReference type="ARBA" id="ARBA00004442"/>
    </source>
</evidence>
<keyword evidence="3" id="KW-0998">Cell outer membrane</keyword>
<evidence type="ECO:0000256" key="4">
    <source>
        <dbReference type="PROSITE-ProRule" id="PRU00473"/>
    </source>
</evidence>
<feature type="signal peptide" evidence="6">
    <location>
        <begin position="1"/>
        <end position="24"/>
    </location>
</feature>
<dbReference type="Pfam" id="PF00691">
    <property type="entry name" value="OmpA"/>
    <property type="match status" value="1"/>
</dbReference>
<dbReference type="PANTHER" id="PTHR30329">
    <property type="entry name" value="STATOR ELEMENT OF FLAGELLAR MOTOR COMPLEX"/>
    <property type="match status" value="1"/>
</dbReference>
<dbReference type="GO" id="GO:0009279">
    <property type="term" value="C:cell outer membrane"/>
    <property type="evidence" value="ECO:0007669"/>
    <property type="project" value="UniProtKB-SubCell"/>
</dbReference>
<dbReference type="AlphaFoldDB" id="A0A7D3XCC1"/>
<proteinExistence type="predicted"/>
<evidence type="ECO:0000256" key="5">
    <source>
        <dbReference type="SAM" id="MobiDB-lite"/>
    </source>
</evidence>
<keyword evidence="9" id="KW-1185">Reference proteome</keyword>
<protein>
    <submittedName>
        <fullName evidence="8">OmpA family protein</fullName>
    </submittedName>
</protein>
<dbReference type="PROSITE" id="PS51123">
    <property type="entry name" value="OMPA_2"/>
    <property type="match status" value="1"/>
</dbReference>
<dbReference type="Gene3D" id="3.30.1330.60">
    <property type="entry name" value="OmpA-like domain"/>
    <property type="match status" value="1"/>
</dbReference>
<dbReference type="CDD" id="cd07185">
    <property type="entry name" value="OmpA_C-like"/>
    <property type="match status" value="1"/>
</dbReference>
<evidence type="ECO:0000259" key="7">
    <source>
        <dbReference type="PROSITE" id="PS51123"/>
    </source>
</evidence>
<feature type="chain" id="PRO_5028853846" evidence="6">
    <location>
        <begin position="25"/>
        <end position="233"/>
    </location>
</feature>
<dbReference type="InterPro" id="IPR050330">
    <property type="entry name" value="Bact_OuterMem_StrucFunc"/>
</dbReference>
<dbReference type="InterPro" id="IPR036737">
    <property type="entry name" value="OmpA-like_sf"/>
</dbReference>
<evidence type="ECO:0000313" key="9">
    <source>
        <dbReference type="Proteomes" id="UP000504693"/>
    </source>
</evidence>
<feature type="region of interest" description="Disordered" evidence="5">
    <location>
        <begin position="204"/>
        <end position="233"/>
    </location>
</feature>
<dbReference type="KEGG" id="emv:HQR01_13115"/>
<dbReference type="PANTHER" id="PTHR30329:SF21">
    <property type="entry name" value="LIPOPROTEIN YIAD-RELATED"/>
    <property type="match status" value="1"/>
</dbReference>
<comment type="subcellular location">
    <subcellularLocation>
        <location evidence="1">Cell outer membrane</location>
    </subcellularLocation>
</comment>
<dbReference type="SUPFAM" id="SSF103088">
    <property type="entry name" value="OmpA-like"/>
    <property type="match status" value="1"/>
</dbReference>
<feature type="domain" description="OmpA-like" evidence="7">
    <location>
        <begin position="118"/>
        <end position="233"/>
    </location>
</feature>
<dbReference type="InterPro" id="IPR006664">
    <property type="entry name" value="OMP_bac"/>
</dbReference>
<organism evidence="8 9">
    <name type="scientific">Erythrobacter mangrovi</name>
    <dbReference type="NCBI Taxonomy" id="2739433"/>
    <lineage>
        <taxon>Bacteria</taxon>
        <taxon>Pseudomonadati</taxon>
        <taxon>Pseudomonadota</taxon>
        <taxon>Alphaproteobacteria</taxon>
        <taxon>Sphingomonadales</taxon>
        <taxon>Erythrobacteraceae</taxon>
        <taxon>Erythrobacter/Porphyrobacter group</taxon>
        <taxon>Erythrobacter</taxon>
    </lineage>
</organism>